<evidence type="ECO:0000256" key="1">
    <source>
        <dbReference type="SAM" id="MobiDB-lite"/>
    </source>
</evidence>
<organism evidence="2 3">
    <name type="scientific">Anaerosolibacter carboniphilus</name>
    <dbReference type="NCBI Taxonomy" id="1417629"/>
    <lineage>
        <taxon>Bacteria</taxon>
        <taxon>Bacillati</taxon>
        <taxon>Bacillota</taxon>
        <taxon>Clostridia</taxon>
        <taxon>Peptostreptococcales</taxon>
        <taxon>Thermotaleaceae</taxon>
        <taxon>Anaerosolibacter</taxon>
    </lineage>
</organism>
<proteinExistence type="predicted"/>
<comment type="caution">
    <text evidence="2">The sequence shown here is derived from an EMBL/GenBank/DDBJ whole genome shotgun (WGS) entry which is preliminary data.</text>
</comment>
<dbReference type="RefSeq" id="WP_184314069.1">
    <property type="nucleotide sequence ID" value="NZ_JACHEN010000068.1"/>
</dbReference>
<reference evidence="2 3" key="1">
    <citation type="submission" date="2020-08" db="EMBL/GenBank/DDBJ databases">
        <title>Genomic Encyclopedia of Type Strains, Phase IV (KMG-IV): sequencing the most valuable type-strain genomes for metagenomic binning, comparative biology and taxonomic classification.</title>
        <authorList>
            <person name="Goeker M."/>
        </authorList>
    </citation>
    <scope>NUCLEOTIDE SEQUENCE [LARGE SCALE GENOMIC DNA]</scope>
    <source>
        <strain evidence="2 3">DSM 103526</strain>
    </source>
</reference>
<dbReference type="AlphaFoldDB" id="A0A841KZX6"/>
<dbReference type="Proteomes" id="UP000579281">
    <property type="component" value="Unassembled WGS sequence"/>
</dbReference>
<feature type="compositionally biased region" description="Polar residues" evidence="1">
    <location>
        <begin position="1"/>
        <end position="10"/>
    </location>
</feature>
<keyword evidence="3" id="KW-1185">Reference proteome</keyword>
<name>A0A841KZX6_9FIRM</name>
<sequence length="57" mass="6617">MKKAYQSNKPTIEKKSNQTTKEYKIVSNSFDSSIKSHSIMDQNRKSRIQAFSTLSFK</sequence>
<gene>
    <name evidence="2" type="ORF">HNQ80_005219</name>
</gene>
<protein>
    <submittedName>
        <fullName evidence="2">Uncharacterized protein</fullName>
    </submittedName>
</protein>
<dbReference type="EMBL" id="JACHEN010000068">
    <property type="protein sequence ID" value="MBB6219041.1"/>
    <property type="molecule type" value="Genomic_DNA"/>
</dbReference>
<evidence type="ECO:0000313" key="2">
    <source>
        <dbReference type="EMBL" id="MBB6219041.1"/>
    </source>
</evidence>
<accession>A0A841KZX6</accession>
<feature type="compositionally biased region" description="Basic and acidic residues" evidence="1">
    <location>
        <begin position="11"/>
        <end position="20"/>
    </location>
</feature>
<feature type="region of interest" description="Disordered" evidence="1">
    <location>
        <begin position="1"/>
        <end position="20"/>
    </location>
</feature>
<evidence type="ECO:0000313" key="3">
    <source>
        <dbReference type="Proteomes" id="UP000579281"/>
    </source>
</evidence>